<dbReference type="Proteomes" id="UP000199041">
    <property type="component" value="Unassembled WGS sequence"/>
</dbReference>
<sequence length="157" mass="17767">MIKNTTSTMQQNHSHSKATLALELGRAQNELRSRLRQSIQIRISETGHDISFELLEIIGLLWREDGIHQQEIGDHLSKDKSSVTYLINALVKRGLVTRVEHDKDRRHKKIFLTSQGKALRKVIYPLVLDCYAQAAGDIAPALLLQSTTMIRQMAGNL</sequence>
<keyword evidence="2 5" id="KW-0238">DNA-binding</keyword>
<evidence type="ECO:0000256" key="2">
    <source>
        <dbReference type="ARBA" id="ARBA00023125"/>
    </source>
</evidence>
<dbReference type="InterPro" id="IPR023187">
    <property type="entry name" value="Tscrpt_reg_MarR-type_CS"/>
</dbReference>
<evidence type="ECO:0000256" key="3">
    <source>
        <dbReference type="ARBA" id="ARBA00023163"/>
    </source>
</evidence>
<dbReference type="GO" id="GO:0003677">
    <property type="term" value="F:DNA binding"/>
    <property type="evidence" value="ECO:0007669"/>
    <property type="project" value="UniProtKB-KW"/>
</dbReference>
<proteinExistence type="predicted"/>
<dbReference type="InterPro" id="IPR036388">
    <property type="entry name" value="WH-like_DNA-bd_sf"/>
</dbReference>
<dbReference type="EMBL" id="FNQY01000016">
    <property type="protein sequence ID" value="SEA39468.1"/>
    <property type="molecule type" value="Genomic_DNA"/>
</dbReference>
<dbReference type="AlphaFoldDB" id="A0A1H4AUJ2"/>
<dbReference type="InterPro" id="IPR000835">
    <property type="entry name" value="HTH_MarR-typ"/>
</dbReference>
<dbReference type="Gene3D" id="1.10.10.10">
    <property type="entry name" value="Winged helix-like DNA-binding domain superfamily/Winged helix DNA-binding domain"/>
    <property type="match status" value="1"/>
</dbReference>
<dbReference type="PANTHER" id="PTHR42756:SF1">
    <property type="entry name" value="TRANSCRIPTIONAL REPRESSOR OF EMRAB OPERON"/>
    <property type="match status" value="1"/>
</dbReference>
<dbReference type="PROSITE" id="PS01117">
    <property type="entry name" value="HTH_MARR_1"/>
    <property type="match status" value="1"/>
</dbReference>
<dbReference type="RefSeq" id="WP_244518923.1">
    <property type="nucleotide sequence ID" value="NZ_FNQY01000016.1"/>
</dbReference>
<keyword evidence="6" id="KW-1185">Reference proteome</keyword>
<dbReference type="Pfam" id="PF01047">
    <property type="entry name" value="MarR"/>
    <property type="match status" value="1"/>
</dbReference>
<dbReference type="GO" id="GO:0003700">
    <property type="term" value="F:DNA-binding transcription factor activity"/>
    <property type="evidence" value="ECO:0007669"/>
    <property type="project" value="InterPro"/>
</dbReference>
<dbReference type="SUPFAM" id="SSF46785">
    <property type="entry name" value="Winged helix' DNA-binding domain"/>
    <property type="match status" value="1"/>
</dbReference>
<dbReference type="STRING" id="551991.SAMN05192529_11674"/>
<dbReference type="PRINTS" id="PR00598">
    <property type="entry name" value="HTHMARR"/>
</dbReference>
<evidence type="ECO:0000256" key="1">
    <source>
        <dbReference type="ARBA" id="ARBA00023015"/>
    </source>
</evidence>
<name>A0A1H4AUJ2_9BACT</name>
<reference evidence="5 6" key="1">
    <citation type="submission" date="2016-10" db="EMBL/GenBank/DDBJ databases">
        <authorList>
            <person name="de Groot N.N."/>
        </authorList>
    </citation>
    <scope>NUCLEOTIDE SEQUENCE [LARGE SCALE GENOMIC DNA]</scope>
    <source>
        <strain evidence="5 6">Vu-144</strain>
    </source>
</reference>
<evidence type="ECO:0000313" key="6">
    <source>
        <dbReference type="Proteomes" id="UP000199041"/>
    </source>
</evidence>
<organism evidence="5 6">
    <name type="scientific">Arachidicoccus rhizosphaerae</name>
    <dbReference type="NCBI Taxonomy" id="551991"/>
    <lineage>
        <taxon>Bacteria</taxon>
        <taxon>Pseudomonadati</taxon>
        <taxon>Bacteroidota</taxon>
        <taxon>Chitinophagia</taxon>
        <taxon>Chitinophagales</taxon>
        <taxon>Chitinophagaceae</taxon>
        <taxon>Arachidicoccus</taxon>
    </lineage>
</organism>
<keyword evidence="1" id="KW-0805">Transcription regulation</keyword>
<dbReference type="PROSITE" id="PS50995">
    <property type="entry name" value="HTH_MARR_2"/>
    <property type="match status" value="1"/>
</dbReference>
<dbReference type="SMART" id="SM00347">
    <property type="entry name" value="HTH_MARR"/>
    <property type="match status" value="1"/>
</dbReference>
<feature type="domain" description="HTH marR-type" evidence="4">
    <location>
        <begin position="17"/>
        <end position="157"/>
    </location>
</feature>
<keyword evidence="3" id="KW-0804">Transcription</keyword>
<evidence type="ECO:0000313" key="5">
    <source>
        <dbReference type="EMBL" id="SEA39468.1"/>
    </source>
</evidence>
<protein>
    <submittedName>
        <fullName evidence="5">DNA-binding transcriptional regulator, MarR family</fullName>
    </submittedName>
</protein>
<dbReference type="InterPro" id="IPR036390">
    <property type="entry name" value="WH_DNA-bd_sf"/>
</dbReference>
<dbReference type="PANTHER" id="PTHR42756">
    <property type="entry name" value="TRANSCRIPTIONAL REGULATOR, MARR"/>
    <property type="match status" value="1"/>
</dbReference>
<accession>A0A1H4AUJ2</accession>
<gene>
    <name evidence="5" type="ORF">SAMN05192529_11674</name>
</gene>
<evidence type="ECO:0000259" key="4">
    <source>
        <dbReference type="PROSITE" id="PS50995"/>
    </source>
</evidence>